<reference evidence="2" key="2">
    <citation type="submission" date="2020-06" db="EMBL/GenBank/DDBJ databases">
        <authorList>
            <person name="Ji K."/>
            <person name="Li J."/>
        </authorList>
    </citation>
    <scope>NUCLEOTIDE SEQUENCE</scope>
    <source>
        <strain evidence="2">JKM2019</strain>
        <tissue evidence="2">Whole body</tissue>
    </source>
</reference>
<dbReference type="AlphaFoldDB" id="A0A922KYM3"/>
<evidence type="ECO:0000313" key="4">
    <source>
        <dbReference type="Proteomes" id="UP000790347"/>
    </source>
</evidence>
<feature type="transmembrane region" description="Helical" evidence="1">
    <location>
        <begin position="238"/>
        <end position="263"/>
    </location>
</feature>
<feature type="transmembrane region" description="Helical" evidence="1">
    <location>
        <begin position="164"/>
        <end position="182"/>
    </location>
</feature>
<reference evidence="2" key="3">
    <citation type="journal article" date="2021" name="World Allergy Organ. J.">
        <title>Chromosome-level assembly of Dermatophagoides farinae genome and transcriptome reveals two novel allergens Der f 37 and Der f 39.</title>
        <authorList>
            <person name="Chen J."/>
            <person name="Cai Z."/>
            <person name="Fan D."/>
            <person name="Hu J."/>
            <person name="Hou Y."/>
            <person name="He Y."/>
            <person name="Zhang Z."/>
            <person name="Zhao Z."/>
            <person name="Gao P."/>
            <person name="Hu W."/>
            <person name="Sun J."/>
            <person name="Li J."/>
            <person name="Ji K."/>
        </authorList>
    </citation>
    <scope>NUCLEOTIDE SEQUENCE</scope>
    <source>
        <strain evidence="2">JKM2019</strain>
    </source>
</reference>
<keyword evidence="1" id="KW-0472">Membrane</keyword>
<feature type="transmembrane region" description="Helical" evidence="1">
    <location>
        <begin position="122"/>
        <end position="144"/>
    </location>
</feature>
<dbReference type="EMBL" id="ASGP02000007">
    <property type="protein sequence ID" value="KAH9497488.1"/>
    <property type="molecule type" value="Genomic_DNA"/>
</dbReference>
<keyword evidence="1" id="KW-1133">Transmembrane helix</keyword>
<feature type="transmembrane region" description="Helical" evidence="1">
    <location>
        <begin position="202"/>
        <end position="226"/>
    </location>
</feature>
<evidence type="ECO:0000313" key="3">
    <source>
        <dbReference type="EMBL" id="KAH9497488.1"/>
    </source>
</evidence>
<sequence>MSNIYNPSFDLINSMRGGHAAGHYYNDSAKNVHDYADGWYLRRAKLNHGDLREMLIDMTMRKKRLEGQHDTECTMHRPLQTGINQTPDVQKIPHMEYKHKKGKPATIVCQCKMSCIKFCSGILLFLAYHLILLLLALMNTAIWTTELPRIQLWHHPSLYAVVKGFNVFFGTLVVCIILIICFKIGDHILSIANLRIRANYNFYLFIISFIIVFFFPIVYVAIARHIGTMLIREKLTNFALLTLICFVAIDSLIIFVFAIFLLLTSIMSTMRSYNIFRHLVKLSEEKKQPKKKQQQSNVMLTKRHKRVEQLRRYPGHGVYPGHGRIPARGVYQYPTTTTTTKSKRNSEQQSLASQLTGRVYRIEPSMMQRYGYGYVATPTLTPSDPSGSYDDSLQQRTSKMHPLSETAVYLV</sequence>
<accession>A0A922KYM3</accession>
<dbReference type="EMBL" id="SDOV01000001">
    <property type="protein sequence ID" value="KAH7645599.1"/>
    <property type="molecule type" value="Genomic_DNA"/>
</dbReference>
<proteinExistence type="predicted"/>
<evidence type="ECO:0000313" key="2">
    <source>
        <dbReference type="EMBL" id="KAH7645599.1"/>
    </source>
</evidence>
<evidence type="ECO:0000256" key="1">
    <source>
        <dbReference type="SAM" id="Phobius"/>
    </source>
</evidence>
<name>A0A922KYM3_DERFA</name>
<reference evidence="3" key="1">
    <citation type="submission" date="2013-05" db="EMBL/GenBank/DDBJ databases">
        <authorList>
            <person name="Yim A.K.Y."/>
            <person name="Chan T.F."/>
            <person name="Ji K.M."/>
            <person name="Liu X.Y."/>
            <person name="Zhou J.W."/>
            <person name="Li R.Q."/>
            <person name="Yang K.Y."/>
            <person name="Li J."/>
            <person name="Li M."/>
            <person name="Law P.T.W."/>
            <person name="Wu Y.L."/>
            <person name="Cai Z.L."/>
            <person name="Qin H."/>
            <person name="Bao Y."/>
            <person name="Leung R.K.K."/>
            <person name="Ng P.K.S."/>
            <person name="Zou J."/>
            <person name="Zhong X.J."/>
            <person name="Ran P.X."/>
            <person name="Zhong N.S."/>
            <person name="Liu Z.G."/>
            <person name="Tsui S.K.W."/>
        </authorList>
    </citation>
    <scope>NUCLEOTIDE SEQUENCE</scope>
    <source>
        <strain evidence="3">Derf</strain>
        <tissue evidence="3">Whole organism</tissue>
    </source>
</reference>
<gene>
    <name evidence="3" type="ORF">DERF_013477</name>
    <name evidence="2" type="ORF">HUG17_1137</name>
</gene>
<keyword evidence="4" id="KW-1185">Reference proteome</keyword>
<reference evidence="3" key="4">
    <citation type="journal article" date="2022" name="Res Sq">
        <title>Comparative Genomics Reveals Insights into the Divergent Evolution of Astigmatic Mites and Household Pest Adaptations.</title>
        <authorList>
            <person name="Xiong Q."/>
            <person name="Wan A.T.-Y."/>
            <person name="Liu X.-Y."/>
            <person name="Fung C.S.-H."/>
            <person name="Xiao X."/>
            <person name="Malainual N."/>
            <person name="Hou J."/>
            <person name="Wang L."/>
            <person name="Wang M."/>
            <person name="Yang K."/>
            <person name="Cui Y."/>
            <person name="Leung E."/>
            <person name="Nong W."/>
            <person name="Shin S.-K."/>
            <person name="Au S."/>
            <person name="Jeong K.Y."/>
            <person name="Chew F.T."/>
            <person name="Hui J."/>
            <person name="Leung T.F."/>
            <person name="Tungtrongchitr A."/>
            <person name="Zhong N."/>
            <person name="Liu Z."/>
            <person name="Tsui S."/>
        </authorList>
    </citation>
    <scope>NUCLEOTIDE SEQUENCE</scope>
    <source>
        <strain evidence="3">Derf</strain>
        <tissue evidence="3">Whole organism</tissue>
    </source>
</reference>
<comment type="caution">
    <text evidence="3">The sequence shown here is derived from an EMBL/GenBank/DDBJ whole genome shotgun (WGS) entry which is preliminary data.</text>
</comment>
<keyword evidence="1" id="KW-0812">Transmembrane</keyword>
<organism evidence="3 4">
    <name type="scientific">Dermatophagoides farinae</name>
    <name type="common">American house dust mite</name>
    <dbReference type="NCBI Taxonomy" id="6954"/>
    <lineage>
        <taxon>Eukaryota</taxon>
        <taxon>Metazoa</taxon>
        <taxon>Ecdysozoa</taxon>
        <taxon>Arthropoda</taxon>
        <taxon>Chelicerata</taxon>
        <taxon>Arachnida</taxon>
        <taxon>Acari</taxon>
        <taxon>Acariformes</taxon>
        <taxon>Sarcoptiformes</taxon>
        <taxon>Astigmata</taxon>
        <taxon>Psoroptidia</taxon>
        <taxon>Analgoidea</taxon>
        <taxon>Pyroglyphidae</taxon>
        <taxon>Dermatophagoidinae</taxon>
        <taxon>Dermatophagoides</taxon>
    </lineage>
</organism>
<dbReference type="Proteomes" id="UP000790347">
    <property type="component" value="Unassembled WGS sequence"/>
</dbReference>
<dbReference type="Proteomes" id="UP000828236">
    <property type="component" value="Unassembled WGS sequence"/>
</dbReference>
<protein>
    <submittedName>
        <fullName evidence="3">Uncharacterized protein</fullName>
    </submittedName>
</protein>